<evidence type="ECO:0000256" key="3">
    <source>
        <dbReference type="SAM" id="MobiDB-lite"/>
    </source>
</evidence>
<accession>A0A8T4IGC3</accession>
<dbReference type="EMBL" id="JAGRQC010000001">
    <property type="protein sequence ID" value="MBR0551276.1"/>
    <property type="molecule type" value="Genomic_DNA"/>
</dbReference>
<proteinExistence type="inferred from homology"/>
<evidence type="ECO:0000313" key="5">
    <source>
        <dbReference type="EMBL" id="MBR0551276.1"/>
    </source>
</evidence>
<protein>
    <submittedName>
        <fullName evidence="5">Hsp20/alpha crystallin family protein</fullName>
    </submittedName>
</protein>
<dbReference type="PROSITE" id="PS01031">
    <property type="entry name" value="SHSP"/>
    <property type="match status" value="1"/>
</dbReference>
<gene>
    <name evidence="5" type="ORF">J7S20_02010</name>
</gene>
<name>A0A8T4IGC3_9SPHN</name>
<dbReference type="Gene3D" id="2.60.40.790">
    <property type="match status" value="1"/>
</dbReference>
<evidence type="ECO:0000256" key="2">
    <source>
        <dbReference type="RuleBase" id="RU003616"/>
    </source>
</evidence>
<feature type="compositionally biased region" description="Polar residues" evidence="3">
    <location>
        <begin position="1"/>
        <end position="16"/>
    </location>
</feature>
<feature type="domain" description="SHSP" evidence="4">
    <location>
        <begin position="46"/>
        <end position="160"/>
    </location>
</feature>
<feature type="region of interest" description="Disordered" evidence="3">
    <location>
        <begin position="1"/>
        <end position="20"/>
    </location>
</feature>
<dbReference type="PANTHER" id="PTHR11527">
    <property type="entry name" value="HEAT-SHOCK PROTEIN 20 FAMILY MEMBER"/>
    <property type="match status" value="1"/>
</dbReference>
<dbReference type="Pfam" id="PF00011">
    <property type="entry name" value="HSP20"/>
    <property type="match status" value="1"/>
</dbReference>
<evidence type="ECO:0000259" key="4">
    <source>
        <dbReference type="PROSITE" id="PS01031"/>
    </source>
</evidence>
<dbReference type="CDD" id="cd06464">
    <property type="entry name" value="ACD_sHsps-like"/>
    <property type="match status" value="1"/>
</dbReference>
<dbReference type="InterPro" id="IPR031107">
    <property type="entry name" value="Small_HSP"/>
</dbReference>
<evidence type="ECO:0000256" key="1">
    <source>
        <dbReference type="PROSITE-ProRule" id="PRU00285"/>
    </source>
</evidence>
<dbReference type="InterPro" id="IPR002068">
    <property type="entry name" value="A-crystallin/Hsp20_dom"/>
</dbReference>
<dbReference type="AlphaFoldDB" id="A0A8T4IGC3"/>
<sequence length="160" mass="18064">MNEQTPATIPTRQPVRTDSPFGWIRSEIDRIFEDFGRPARDLLPIGNGFGPEPAIEMVERDKDYRLTAELPGMSEDDVDVSVVNDSLCISGEKREEKESNDQGFMFRERRYGGFERRIPLPADVDPDAISAGFKKGVLTVTLAKDQQAEPRSRKIKVEAH</sequence>
<evidence type="ECO:0000313" key="6">
    <source>
        <dbReference type="Proteomes" id="UP000676996"/>
    </source>
</evidence>
<dbReference type="SUPFAM" id="SSF49764">
    <property type="entry name" value="HSP20-like chaperones"/>
    <property type="match status" value="1"/>
</dbReference>
<dbReference type="InterPro" id="IPR008978">
    <property type="entry name" value="HSP20-like_chaperone"/>
</dbReference>
<dbReference type="Proteomes" id="UP000676996">
    <property type="component" value="Unassembled WGS sequence"/>
</dbReference>
<organism evidence="5 6">
    <name type="scientific">Stakelama marina</name>
    <dbReference type="NCBI Taxonomy" id="2826939"/>
    <lineage>
        <taxon>Bacteria</taxon>
        <taxon>Pseudomonadati</taxon>
        <taxon>Pseudomonadota</taxon>
        <taxon>Alphaproteobacteria</taxon>
        <taxon>Sphingomonadales</taxon>
        <taxon>Sphingomonadaceae</taxon>
        <taxon>Stakelama</taxon>
    </lineage>
</organism>
<reference evidence="5" key="1">
    <citation type="submission" date="2021-04" db="EMBL/GenBank/DDBJ databases">
        <title>Ouciella asimina sp. nov., isolated from the surface seawater in the hydrothermal field of Okinawa Trough.</title>
        <authorList>
            <person name="Shuang W."/>
        </authorList>
    </citation>
    <scope>NUCLEOTIDE SEQUENCE</scope>
    <source>
        <strain evidence="5">LXI357</strain>
    </source>
</reference>
<keyword evidence="6" id="KW-1185">Reference proteome</keyword>
<comment type="similarity">
    <text evidence="1 2">Belongs to the small heat shock protein (HSP20) family.</text>
</comment>
<comment type="caution">
    <text evidence="5">The sequence shown here is derived from an EMBL/GenBank/DDBJ whole genome shotgun (WGS) entry which is preliminary data.</text>
</comment>